<dbReference type="GO" id="GO:0004553">
    <property type="term" value="F:hydrolase activity, hydrolyzing O-glycosyl compounds"/>
    <property type="evidence" value="ECO:0007669"/>
    <property type="project" value="InterPro"/>
</dbReference>
<accession>A0A0R1FLH3</accession>
<evidence type="ECO:0000256" key="4">
    <source>
        <dbReference type="ARBA" id="ARBA00023295"/>
    </source>
</evidence>
<dbReference type="InterPro" id="IPR013320">
    <property type="entry name" value="ConA-like_dom_sf"/>
</dbReference>
<keyword evidence="2" id="KW-0677">Repeat</keyword>
<dbReference type="SUPFAM" id="SSF69360">
    <property type="entry name" value="Cell wall binding repeat"/>
    <property type="match status" value="3"/>
</dbReference>
<evidence type="ECO:0000256" key="5">
    <source>
        <dbReference type="SAM" id="MobiDB-lite"/>
    </source>
</evidence>
<dbReference type="EMBL" id="AZCK01000016">
    <property type="protein sequence ID" value="KRK22575.1"/>
    <property type="molecule type" value="Genomic_DNA"/>
</dbReference>
<comment type="caution">
    <text evidence="7">The sequence shown here is derived from an EMBL/GenBank/DDBJ whole genome shotgun (WGS) entry which is preliminary data.</text>
</comment>
<evidence type="ECO:0000256" key="2">
    <source>
        <dbReference type="ARBA" id="ARBA00022737"/>
    </source>
</evidence>
<dbReference type="InterPro" id="IPR018337">
    <property type="entry name" value="Cell_wall/Cho-bd_repeat"/>
</dbReference>
<dbReference type="SMART" id="SM00640">
    <property type="entry name" value="Glyco_32"/>
    <property type="match status" value="1"/>
</dbReference>
<dbReference type="Pfam" id="PF19127">
    <property type="entry name" value="Choline_bind_3"/>
    <property type="match status" value="5"/>
</dbReference>
<dbReference type="GeneID" id="66349380"/>
<gene>
    <name evidence="7" type="ORF">FD43_GL000978</name>
</gene>
<feature type="region of interest" description="Disordered" evidence="5">
    <location>
        <begin position="1362"/>
        <end position="1382"/>
    </location>
</feature>
<protein>
    <submittedName>
        <fullName evidence="7">Mutant dextransucrase</fullName>
    </submittedName>
</protein>
<keyword evidence="1" id="KW-0732">Signal</keyword>
<dbReference type="InterPro" id="IPR022263">
    <property type="entry name" value="KxYKxGKxW"/>
</dbReference>
<organism evidence="7 8">
    <name type="scientific">Apilactobacillus kunkeei DSM 12361 = ATCC 700308</name>
    <dbReference type="NCBI Taxonomy" id="1423768"/>
    <lineage>
        <taxon>Bacteria</taxon>
        <taxon>Bacillati</taxon>
        <taxon>Bacillota</taxon>
        <taxon>Bacilli</taxon>
        <taxon>Lactobacillales</taxon>
        <taxon>Lactobacillaceae</taxon>
        <taxon>Apilactobacillus</taxon>
    </lineage>
</organism>
<dbReference type="Gene3D" id="2.115.10.20">
    <property type="entry name" value="Glycosyl hydrolase domain, family 43"/>
    <property type="match status" value="1"/>
</dbReference>
<reference evidence="7 8" key="1">
    <citation type="journal article" date="2015" name="Genome Announc.">
        <title>Expanding the biotechnology potential of lactobacilli through comparative genomics of 213 strains and associated genera.</title>
        <authorList>
            <person name="Sun Z."/>
            <person name="Harris H.M."/>
            <person name="McCann A."/>
            <person name="Guo C."/>
            <person name="Argimon S."/>
            <person name="Zhang W."/>
            <person name="Yang X."/>
            <person name="Jeffery I.B."/>
            <person name="Cooney J.C."/>
            <person name="Kagawa T.F."/>
            <person name="Liu W."/>
            <person name="Song Y."/>
            <person name="Salvetti E."/>
            <person name="Wrobel A."/>
            <person name="Rasinkangas P."/>
            <person name="Parkhill J."/>
            <person name="Rea M.C."/>
            <person name="O'Sullivan O."/>
            <person name="Ritari J."/>
            <person name="Douillard F.P."/>
            <person name="Paul Ross R."/>
            <person name="Yang R."/>
            <person name="Briner A.E."/>
            <person name="Felis G.E."/>
            <person name="de Vos W.M."/>
            <person name="Barrangou R."/>
            <person name="Klaenhammer T.R."/>
            <person name="Caufield P.W."/>
            <person name="Cui Y."/>
            <person name="Zhang H."/>
            <person name="O'Toole P.W."/>
        </authorList>
    </citation>
    <scope>NUCLEOTIDE SEQUENCE [LARGE SCALE GENOMIC DNA]</scope>
    <source>
        <strain evidence="7 8">DSM 12361</strain>
    </source>
</reference>
<feature type="transmembrane region" description="Helical" evidence="6">
    <location>
        <begin position="21"/>
        <end position="42"/>
    </location>
</feature>
<keyword evidence="6" id="KW-0812">Transmembrane</keyword>
<evidence type="ECO:0000256" key="3">
    <source>
        <dbReference type="ARBA" id="ARBA00022801"/>
    </source>
</evidence>
<keyword evidence="4" id="KW-0326">Glycosidase</keyword>
<keyword evidence="6" id="KW-1133">Transmembrane helix</keyword>
<dbReference type="NCBIfam" id="TIGR04035">
    <property type="entry name" value="glucan_65_rpt"/>
    <property type="match status" value="6"/>
</dbReference>
<dbReference type="SUPFAM" id="SSF75005">
    <property type="entry name" value="Arabinanase/levansucrase/invertase"/>
    <property type="match status" value="1"/>
</dbReference>
<dbReference type="RefSeq" id="WP_054450641.1">
    <property type="nucleotide sequence ID" value="NZ_AZCK01000016.1"/>
</dbReference>
<dbReference type="Proteomes" id="UP000051794">
    <property type="component" value="Unassembled WGS sequence"/>
</dbReference>
<feature type="compositionally biased region" description="Basic and acidic residues" evidence="5">
    <location>
        <begin position="1243"/>
        <end position="1262"/>
    </location>
</feature>
<dbReference type="InterPro" id="IPR027636">
    <property type="entry name" value="Glucan-bd_rpt"/>
</dbReference>
<sequence>MNLNNNDTKVHYKRYKSGKHWINVAIMTSSLIPLFALTQFYGNDTKASADQISSYSNNSETKYKLSDNDVQFVMADGSLAKGLVSIDGNEQYFDNNGNQVKGSIADVNGHRMYFDGASGNLVRNQFISYNGSYLYADNNGYLLIGLQDVNNQHLFFNDDGTQVKGQIVQVNGKQMYFSDDSGELVTNQYVTVDGKSYHADLNGVLTEDNSKSEESLMTNSAFNQNYHYNTPRGFSNDIQSTVPHYVNNDPQTGKIDYYDVYFLYNPYPSDVRFSNEWYHATTKDFKTFSAFDKADPTSIKNVAIPYKNYHVNQMSYENKNNQDRMLWSYVATGSVLYNDGLLKQDKWGNKIDNHAKIAYFSAIDNKQEIFLMYSNNDEQYKPYQSQPVMSIDQIPSPNTGDFRDVVVQRSTTGNGKMYAYIAGGWEKKFYVLSSDDGVNWTHDSNQDVDVSRLNDKRLEVETPIVKTVNGQALLFFSWHSDNLRGNAYIKGYIDQDGVFKVDLDEKEFHQVDGDANQGDTYASNYAYLDEDGKNADALVNINWSGNWLYSPIGTPAYDDLTKHAGTITLPRLIQYDSNTKSLIYIPIEPNSKLVNSYRISSSNNSLLANVNNKYDFTFDDSKSPKVITLKRAESTITITVDNNGITVNRQSNLNPKMDKDVTTPLSTTDITKMQLYVDNSTVEVYLPEANESYNIVNYTSQQNEPYTMSVQGNSNIDNYQFGGDAPSISSDSVSNNIQAVRNDLKGDNGLLDNISDANKDQGNDYYKQANAALDKASQYLITANNKDDATQSLYLDIANYNYLQAKSLENKLAALIMDISNSSSNNGRNNQTGFDTINGNTVYFDNGIRKTGLFNDNYFDDQTGYEVKNTVVIINDGTYYFDANGNMLKDNFEVINNDSDITPNYGTRKYYFGDDGKAVKGQITVNGDKYYADGNYLIVNNDIVKNADGTLSYYGTDGKLATNTTWGTDSLNINGNGIIQGDDTFVQSPINAKIFYYLKGNHIQTGYINSMGNAYIFDDNGLPELNQFKYDANGKILYYVASNGKLARNQFIQASTNGPFYYFGNDNKAVFGNQTIDGKKMYFDNNGYQVKGGFVENADGTYSYYDQGNGNLAIGKVKVGSRTLYFDDNGEQVKGRFVENANGTYSYYDKNSGDMLVGKVNINGHTLFFDDNGEQVKGRFVINANDTYSYYDKSSGDMLVGKVNIDGRSLFFDRNGEQVKGRAIQNLDGSYLYYDKNSGDLVTNHDDGSDEKTSSKKDENIKGHNNIKTPKRSELHALNQKLASDKKQLSRQKRQLTKLKNSLKKKHTKKIKKKLSTQYNKLLKKYNKGKKAYNKLNKKKNGLATYFKNVASVNKAKKELASAKSQEDKAKKMLKEHNTKKNRAALKKLKTKVTRINKTISKNNKSINAFKHSYK</sequence>
<evidence type="ECO:0000256" key="6">
    <source>
        <dbReference type="SAM" id="Phobius"/>
    </source>
</evidence>
<proteinExistence type="predicted"/>
<dbReference type="Gene3D" id="2.10.270.20">
    <property type="match status" value="1"/>
</dbReference>
<evidence type="ECO:0000256" key="1">
    <source>
        <dbReference type="ARBA" id="ARBA00022729"/>
    </source>
</evidence>
<evidence type="ECO:0000313" key="7">
    <source>
        <dbReference type="EMBL" id="KRK22575.1"/>
    </source>
</evidence>
<dbReference type="InterPro" id="IPR023296">
    <property type="entry name" value="Glyco_hydro_beta-prop_sf"/>
</dbReference>
<feature type="compositionally biased region" description="Basic and acidic residues" evidence="5">
    <location>
        <begin position="1362"/>
        <end position="1379"/>
    </location>
</feature>
<feature type="region of interest" description="Disordered" evidence="5">
    <location>
        <begin position="1243"/>
        <end position="1267"/>
    </location>
</feature>
<dbReference type="InterPro" id="IPR001362">
    <property type="entry name" value="Glyco_hydro_32"/>
</dbReference>
<keyword evidence="6" id="KW-0472">Membrane</keyword>
<dbReference type="Pfam" id="PF19258">
    <property type="entry name" value="KxYKxGKxW_sig"/>
    <property type="match status" value="1"/>
</dbReference>
<evidence type="ECO:0000313" key="8">
    <source>
        <dbReference type="Proteomes" id="UP000051794"/>
    </source>
</evidence>
<dbReference type="Gene3D" id="2.10.270.10">
    <property type="entry name" value="Cholin Binding"/>
    <property type="match status" value="6"/>
</dbReference>
<name>A0A0R1FLH3_9LACO</name>
<keyword evidence="3" id="KW-0378">Hydrolase</keyword>
<dbReference type="GO" id="GO:0005975">
    <property type="term" value="P:carbohydrate metabolic process"/>
    <property type="evidence" value="ECO:0007669"/>
    <property type="project" value="InterPro"/>
</dbReference>
<dbReference type="PATRIC" id="fig|1423768.3.peg.1165"/>
<dbReference type="SUPFAM" id="SSF49899">
    <property type="entry name" value="Concanavalin A-like lectins/glucanases"/>
    <property type="match status" value="1"/>
</dbReference>